<dbReference type="RefSeq" id="WP_169497302.1">
    <property type="nucleotide sequence ID" value="NZ_JABBFZ010000004.1"/>
</dbReference>
<reference evidence="2 3" key="1">
    <citation type="submission" date="2020-04" db="EMBL/GenBank/DDBJ databases">
        <title>Paraburkholderia sp. G-4-1-8 isolated from soil.</title>
        <authorList>
            <person name="Dahal R.H."/>
        </authorList>
    </citation>
    <scope>NUCLEOTIDE SEQUENCE [LARGE SCALE GENOMIC DNA]</scope>
    <source>
        <strain evidence="2 3">G-4-1-8</strain>
    </source>
</reference>
<feature type="chain" id="PRO_5031363907" evidence="1">
    <location>
        <begin position="34"/>
        <end position="192"/>
    </location>
</feature>
<accession>A0A7X9X404</accession>
<name>A0A7X9X404_9BURK</name>
<dbReference type="AlphaFoldDB" id="A0A7X9X404"/>
<keyword evidence="3" id="KW-1185">Reference proteome</keyword>
<evidence type="ECO:0000313" key="3">
    <source>
        <dbReference type="Proteomes" id="UP000583127"/>
    </source>
</evidence>
<dbReference type="EMBL" id="JABBFZ010000004">
    <property type="protein sequence ID" value="NML31018.1"/>
    <property type="molecule type" value="Genomic_DNA"/>
</dbReference>
<keyword evidence="1" id="KW-0732">Signal</keyword>
<organism evidence="2 3">
    <name type="scientific">Paraburkholderia antibiotica</name>
    <dbReference type="NCBI Taxonomy" id="2728839"/>
    <lineage>
        <taxon>Bacteria</taxon>
        <taxon>Pseudomonadati</taxon>
        <taxon>Pseudomonadota</taxon>
        <taxon>Betaproteobacteria</taxon>
        <taxon>Burkholderiales</taxon>
        <taxon>Burkholderiaceae</taxon>
        <taxon>Paraburkholderia</taxon>
    </lineage>
</organism>
<comment type="caution">
    <text evidence="2">The sequence shown here is derived from an EMBL/GenBank/DDBJ whole genome shotgun (WGS) entry which is preliminary data.</text>
</comment>
<feature type="signal peptide" evidence="1">
    <location>
        <begin position="1"/>
        <end position="33"/>
    </location>
</feature>
<evidence type="ECO:0000256" key="1">
    <source>
        <dbReference type="SAM" id="SignalP"/>
    </source>
</evidence>
<proteinExistence type="predicted"/>
<dbReference type="Proteomes" id="UP000583127">
    <property type="component" value="Unassembled WGS sequence"/>
</dbReference>
<sequence>MNRFSPRATTVGKLLAAGALLSTLAASFPAAFAQGVLVPQADQGPRNSLMQAASAIGARQCAPALNELSSLGVKGTTNNDVLFDWDRARGGNSAIFSLIGLESANGNAAMSLTGVPEADGSCSVSAERISVEPADCAAVARKQLPGYQGTRLLSHMMVYTDGKTPGSSVSLIDSKPGCLVIRRYVMFRKAQQ</sequence>
<evidence type="ECO:0000313" key="2">
    <source>
        <dbReference type="EMBL" id="NML31018.1"/>
    </source>
</evidence>
<gene>
    <name evidence="2" type="ORF">HHL14_09240</name>
</gene>
<protein>
    <submittedName>
        <fullName evidence="2">Uncharacterized protein</fullName>
    </submittedName>
</protein>